<name>A0A6M1PFZ3_9BACL</name>
<keyword evidence="2" id="KW-0012">Acyltransferase</keyword>
<accession>A0A6M1PFZ3</accession>
<dbReference type="GO" id="GO:0016747">
    <property type="term" value="F:acyltransferase activity, transferring groups other than amino-acyl groups"/>
    <property type="evidence" value="ECO:0007669"/>
    <property type="project" value="InterPro"/>
</dbReference>
<dbReference type="InterPro" id="IPR050832">
    <property type="entry name" value="Bact_Acetyltransf"/>
</dbReference>
<dbReference type="PANTHER" id="PTHR43877">
    <property type="entry name" value="AMINOALKYLPHOSPHONATE N-ACETYLTRANSFERASE-RELATED-RELATED"/>
    <property type="match status" value="1"/>
</dbReference>
<keyword evidence="5" id="KW-1185">Reference proteome</keyword>
<keyword evidence="1 4" id="KW-0808">Transferase</keyword>
<evidence type="ECO:0000313" key="5">
    <source>
        <dbReference type="Proteomes" id="UP000480151"/>
    </source>
</evidence>
<dbReference type="AlphaFoldDB" id="A0A6M1PFZ3"/>
<sequence>MLHIDKCTLSIRLSELRDVRELIMLDHLIWTEDTAPAALSWRSSEDFLLHAPPGSQLVAVIEDELCGYVGFGCPTGMKSNRHVYEIHIAVHPDRQRSGIGRDLMEAVKELAAERGIRKLRLRVLSSNLSAMAFYRKCGFLEEGRLREEFYLGGRYVDEIFMSCILPQASNRQEDERVNEE</sequence>
<dbReference type="RefSeq" id="WP_165096219.1">
    <property type="nucleotide sequence ID" value="NZ_JAAKGU010000002.1"/>
</dbReference>
<dbReference type="InterPro" id="IPR000182">
    <property type="entry name" value="GNAT_dom"/>
</dbReference>
<dbReference type="Pfam" id="PF00583">
    <property type="entry name" value="Acetyltransf_1"/>
    <property type="match status" value="1"/>
</dbReference>
<evidence type="ECO:0000256" key="1">
    <source>
        <dbReference type="ARBA" id="ARBA00022679"/>
    </source>
</evidence>
<reference evidence="4 5" key="1">
    <citation type="submission" date="2020-02" db="EMBL/GenBank/DDBJ databases">
        <authorList>
            <person name="Gao J."/>
            <person name="Sun J."/>
        </authorList>
    </citation>
    <scope>NUCLEOTIDE SEQUENCE [LARGE SCALE GENOMIC DNA]</scope>
    <source>
        <strain evidence="4 5">7124</strain>
    </source>
</reference>
<feature type="domain" description="N-acetyltransferase" evidence="3">
    <location>
        <begin position="14"/>
        <end position="166"/>
    </location>
</feature>
<evidence type="ECO:0000256" key="2">
    <source>
        <dbReference type="ARBA" id="ARBA00023315"/>
    </source>
</evidence>
<dbReference type="EMBL" id="JAAKGU010000002">
    <property type="protein sequence ID" value="NGM82230.1"/>
    <property type="molecule type" value="Genomic_DNA"/>
</dbReference>
<dbReference type="Gene3D" id="3.40.630.30">
    <property type="match status" value="1"/>
</dbReference>
<evidence type="ECO:0000259" key="3">
    <source>
        <dbReference type="PROSITE" id="PS51186"/>
    </source>
</evidence>
<organism evidence="4 5">
    <name type="scientific">Paenibacillus apii</name>
    <dbReference type="NCBI Taxonomy" id="1850370"/>
    <lineage>
        <taxon>Bacteria</taxon>
        <taxon>Bacillati</taxon>
        <taxon>Bacillota</taxon>
        <taxon>Bacilli</taxon>
        <taxon>Bacillales</taxon>
        <taxon>Paenibacillaceae</taxon>
        <taxon>Paenibacillus</taxon>
    </lineage>
</organism>
<evidence type="ECO:0000313" key="4">
    <source>
        <dbReference type="EMBL" id="NGM82230.1"/>
    </source>
</evidence>
<proteinExistence type="predicted"/>
<dbReference type="Proteomes" id="UP000480151">
    <property type="component" value="Unassembled WGS sequence"/>
</dbReference>
<dbReference type="CDD" id="cd04301">
    <property type="entry name" value="NAT_SF"/>
    <property type="match status" value="1"/>
</dbReference>
<dbReference type="PROSITE" id="PS51186">
    <property type="entry name" value="GNAT"/>
    <property type="match status" value="1"/>
</dbReference>
<gene>
    <name evidence="4" type="ORF">G5B47_07365</name>
</gene>
<dbReference type="InterPro" id="IPR016181">
    <property type="entry name" value="Acyl_CoA_acyltransferase"/>
</dbReference>
<dbReference type="SUPFAM" id="SSF55729">
    <property type="entry name" value="Acyl-CoA N-acyltransferases (Nat)"/>
    <property type="match status" value="1"/>
</dbReference>
<protein>
    <submittedName>
        <fullName evidence="4">GNAT family N-acetyltransferase</fullName>
    </submittedName>
</protein>
<comment type="caution">
    <text evidence="4">The sequence shown here is derived from an EMBL/GenBank/DDBJ whole genome shotgun (WGS) entry which is preliminary data.</text>
</comment>